<keyword evidence="2" id="KW-1185">Reference proteome</keyword>
<evidence type="ECO:0000313" key="2">
    <source>
        <dbReference type="Proteomes" id="UP000029409"/>
    </source>
</evidence>
<sequence>MHRVIKIRFTLFYGEAPEAKCYGYMELNQDGNMIALYNRYGEEIDMYGGHEYVRVRTLGKFDDEDRDNFYSLLESDGVG</sequence>
<accession>A0A089HKP9</accession>
<organism evidence="1 2">
    <name type="scientific">Paenibacillus durus</name>
    <name type="common">Paenibacillus azotofixans</name>
    <dbReference type="NCBI Taxonomy" id="44251"/>
    <lineage>
        <taxon>Bacteria</taxon>
        <taxon>Bacillati</taxon>
        <taxon>Bacillota</taxon>
        <taxon>Bacilli</taxon>
        <taxon>Bacillales</taxon>
        <taxon>Paenibacillaceae</taxon>
        <taxon>Paenibacillus</taxon>
    </lineage>
</organism>
<dbReference type="KEGG" id="pdu:PDUR_06845"/>
<protein>
    <submittedName>
        <fullName evidence="1">Uncharacterized protein</fullName>
    </submittedName>
</protein>
<proteinExistence type="predicted"/>
<dbReference type="Proteomes" id="UP000029409">
    <property type="component" value="Chromosome"/>
</dbReference>
<dbReference type="RefSeq" id="WP_042205576.1">
    <property type="nucleotide sequence ID" value="NZ_CP009288.1"/>
</dbReference>
<reference evidence="1 2" key="1">
    <citation type="submission" date="2014-08" db="EMBL/GenBank/DDBJ databases">
        <title>Comparative genomics of the Paenibacillus odorifer group.</title>
        <authorList>
            <person name="den Bakker H.C."/>
            <person name="Tsai Y.-C."/>
            <person name="Martin N."/>
            <person name="Korlach J."/>
            <person name="Wiedmann M."/>
        </authorList>
    </citation>
    <scope>NUCLEOTIDE SEQUENCE [LARGE SCALE GENOMIC DNA]</scope>
    <source>
        <strain evidence="1 2">DSM 1735</strain>
    </source>
</reference>
<evidence type="ECO:0000313" key="1">
    <source>
        <dbReference type="EMBL" id="AIQ11692.1"/>
    </source>
</evidence>
<dbReference type="STRING" id="44251.PDUR_06845"/>
<dbReference type="OrthoDB" id="2638892at2"/>
<dbReference type="EMBL" id="CP009288">
    <property type="protein sequence ID" value="AIQ11692.1"/>
    <property type="molecule type" value="Genomic_DNA"/>
</dbReference>
<dbReference type="AlphaFoldDB" id="A0A089HKP9"/>
<gene>
    <name evidence="1" type="ORF">PDUR_06845</name>
</gene>
<name>A0A089HKP9_PAEDU</name>
<dbReference type="eggNOG" id="ENOG5032UCR">
    <property type="taxonomic scope" value="Bacteria"/>
</dbReference>